<feature type="region of interest" description="Disordered" evidence="1">
    <location>
        <begin position="136"/>
        <end position="160"/>
    </location>
</feature>
<feature type="transmembrane region" description="Helical" evidence="2">
    <location>
        <begin position="100"/>
        <end position="126"/>
    </location>
</feature>
<sequence>MSFCLKFKFFTISLLLLTSLTCIAVIVLSSMDLNYILLIESSICIGAEVVAAVGAALEFIPLISLAIVYLTFSTLIRLLMLFAGVILYKMKYSPYQFSDIFLAASIIYGVSVVLHFISMTSLCLIADSKRRRDTKQQKTIPAASGESTASNQTTATLVSP</sequence>
<feature type="compositionally biased region" description="Polar residues" evidence="1">
    <location>
        <begin position="145"/>
        <end position="160"/>
    </location>
</feature>
<name>A0A4U5NFH2_STECR</name>
<keyword evidence="4" id="KW-1185">Reference proteome</keyword>
<feature type="transmembrane region" description="Helical" evidence="2">
    <location>
        <begin position="67"/>
        <end position="88"/>
    </location>
</feature>
<keyword evidence="2" id="KW-0472">Membrane</keyword>
<evidence type="ECO:0000313" key="3">
    <source>
        <dbReference type="EMBL" id="TKR81799.1"/>
    </source>
</evidence>
<protein>
    <submittedName>
        <fullName evidence="3">Uncharacterized protein</fullName>
    </submittedName>
</protein>
<keyword evidence="2" id="KW-0812">Transmembrane</keyword>
<accession>A0A4U5NFH2</accession>
<proteinExistence type="predicted"/>
<evidence type="ECO:0000256" key="2">
    <source>
        <dbReference type="SAM" id="Phobius"/>
    </source>
</evidence>
<reference evidence="3 4" key="2">
    <citation type="journal article" date="2019" name="G3 (Bethesda)">
        <title>Hybrid Assembly of the Genome of the Entomopathogenic Nematode Steinernema carpocapsae Identifies the X-Chromosome.</title>
        <authorList>
            <person name="Serra L."/>
            <person name="Macchietto M."/>
            <person name="Macias-Munoz A."/>
            <person name="McGill C.J."/>
            <person name="Rodriguez I.M."/>
            <person name="Rodriguez B."/>
            <person name="Murad R."/>
            <person name="Mortazavi A."/>
        </authorList>
    </citation>
    <scope>NUCLEOTIDE SEQUENCE [LARGE SCALE GENOMIC DNA]</scope>
    <source>
        <strain evidence="3 4">ALL</strain>
    </source>
</reference>
<reference evidence="3 4" key="1">
    <citation type="journal article" date="2015" name="Genome Biol.">
        <title>Comparative genomics of Steinernema reveals deeply conserved gene regulatory networks.</title>
        <authorList>
            <person name="Dillman A.R."/>
            <person name="Macchietto M."/>
            <person name="Porter C.F."/>
            <person name="Rogers A."/>
            <person name="Williams B."/>
            <person name="Antoshechkin I."/>
            <person name="Lee M.M."/>
            <person name="Goodwin Z."/>
            <person name="Lu X."/>
            <person name="Lewis E.E."/>
            <person name="Goodrich-Blair H."/>
            <person name="Stock S.P."/>
            <person name="Adams B.J."/>
            <person name="Sternberg P.W."/>
            <person name="Mortazavi A."/>
        </authorList>
    </citation>
    <scope>NUCLEOTIDE SEQUENCE [LARGE SCALE GENOMIC DNA]</scope>
    <source>
        <strain evidence="3 4">ALL</strain>
    </source>
</reference>
<dbReference type="OrthoDB" id="10448376at2759"/>
<dbReference type="AlphaFoldDB" id="A0A4U5NFH2"/>
<organism evidence="3 4">
    <name type="scientific">Steinernema carpocapsae</name>
    <name type="common">Entomopathogenic nematode</name>
    <dbReference type="NCBI Taxonomy" id="34508"/>
    <lineage>
        <taxon>Eukaryota</taxon>
        <taxon>Metazoa</taxon>
        <taxon>Ecdysozoa</taxon>
        <taxon>Nematoda</taxon>
        <taxon>Chromadorea</taxon>
        <taxon>Rhabditida</taxon>
        <taxon>Tylenchina</taxon>
        <taxon>Panagrolaimomorpha</taxon>
        <taxon>Strongyloidoidea</taxon>
        <taxon>Steinernematidae</taxon>
        <taxon>Steinernema</taxon>
    </lineage>
</organism>
<feature type="transmembrane region" description="Helical" evidence="2">
    <location>
        <begin position="34"/>
        <end position="60"/>
    </location>
</feature>
<evidence type="ECO:0000256" key="1">
    <source>
        <dbReference type="SAM" id="MobiDB-lite"/>
    </source>
</evidence>
<comment type="caution">
    <text evidence="3">The sequence shown here is derived from an EMBL/GenBank/DDBJ whole genome shotgun (WGS) entry which is preliminary data.</text>
</comment>
<dbReference type="EMBL" id="AZBU02000004">
    <property type="protein sequence ID" value="TKR81799.1"/>
    <property type="molecule type" value="Genomic_DNA"/>
</dbReference>
<evidence type="ECO:0000313" key="4">
    <source>
        <dbReference type="Proteomes" id="UP000298663"/>
    </source>
</evidence>
<dbReference type="Proteomes" id="UP000298663">
    <property type="component" value="Unassembled WGS sequence"/>
</dbReference>
<keyword evidence="2" id="KW-1133">Transmembrane helix</keyword>
<gene>
    <name evidence="3" type="ORF">L596_015616</name>
</gene>